<proteinExistence type="predicted"/>
<accession>R7YTM3</accession>
<dbReference type="eggNOG" id="ENOG502SRTV">
    <property type="taxonomic scope" value="Eukaryota"/>
</dbReference>
<feature type="non-terminal residue" evidence="2">
    <location>
        <position position="169"/>
    </location>
</feature>
<dbReference type="AlphaFoldDB" id="R7YTM3"/>
<keyword evidence="1" id="KW-0732">Signal</keyword>
<dbReference type="OrthoDB" id="2943660at2759"/>
<dbReference type="RefSeq" id="XP_007780557.1">
    <property type="nucleotide sequence ID" value="XM_007782367.1"/>
</dbReference>
<feature type="chain" id="PRO_5004450008" evidence="1">
    <location>
        <begin position="19"/>
        <end position="169"/>
    </location>
</feature>
<evidence type="ECO:0000313" key="2">
    <source>
        <dbReference type="EMBL" id="EON65240.1"/>
    </source>
</evidence>
<dbReference type="OMA" id="GRHKYVK"/>
<dbReference type="EMBL" id="JH767573">
    <property type="protein sequence ID" value="EON65240.1"/>
    <property type="molecule type" value="Genomic_DNA"/>
</dbReference>
<reference evidence="3" key="1">
    <citation type="submission" date="2012-06" db="EMBL/GenBank/DDBJ databases">
        <title>The genome sequence of Coniosporium apollinis CBS 100218.</title>
        <authorList>
            <consortium name="The Broad Institute Genome Sequencing Platform"/>
            <person name="Cuomo C."/>
            <person name="Gorbushina A."/>
            <person name="Noack S."/>
            <person name="Walker B."/>
            <person name="Young S.K."/>
            <person name="Zeng Q."/>
            <person name="Gargeya S."/>
            <person name="Fitzgerald M."/>
            <person name="Haas B."/>
            <person name="Abouelleil A."/>
            <person name="Alvarado L."/>
            <person name="Arachchi H.M."/>
            <person name="Berlin A.M."/>
            <person name="Chapman S.B."/>
            <person name="Goldberg J."/>
            <person name="Griggs A."/>
            <person name="Gujja S."/>
            <person name="Hansen M."/>
            <person name="Howarth C."/>
            <person name="Imamovic A."/>
            <person name="Larimer J."/>
            <person name="McCowan C."/>
            <person name="Montmayeur A."/>
            <person name="Murphy C."/>
            <person name="Neiman D."/>
            <person name="Pearson M."/>
            <person name="Priest M."/>
            <person name="Roberts A."/>
            <person name="Saif S."/>
            <person name="Shea T."/>
            <person name="Sisk P."/>
            <person name="Sykes S."/>
            <person name="Wortman J."/>
            <person name="Nusbaum C."/>
            <person name="Birren B."/>
        </authorList>
    </citation>
    <scope>NUCLEOTIDE SEQUENCE [LARGE SCALE GENOMIC DNA]</scope>
    <source>
        <strain evidence="3">CBS 100218</strain>
    </source>
</reference>
<evidence type="ECO:0000256" key="1">
    <source>
        <dbReference type="SAM" id="SignalP"/>
    </source>
</evidence>
<dbReference type="Proteomes" id="UP000016924">
    <property type="component" value="Unassembled WGS sequence"/>
</dbReference>
<gene>
    <name evidence="2" type="ORF">W97_04477</name>
</gene>
<keyword evidence="3" id="KW-1185">Reference proteome</keyword>
<organism evidence="2 3">
    <name type="scientific">Coniosporium apollinis (strain CBS 100218)</name>
    <name type="common">Rock-inhabiting black yeast</name>
    <dbReference type="NCBI Taxonomy" id="1168221"/>
    <lineage>
        <taxon>Eukaryota</taxon>
        <taxon>Fungi</taxon>
        <taxon>Dikarya</taxon>
        <taxon>Ascomycota</taxon>
        <taxon>Pezizomycotina</taxon>
        <taxon>Dothideomycetes</taxon>
        <taxon>Dothideomycetes incertae sedis</taxon>
        <taxon>Coniosporium</taxon>
    </lineage>
</organism>
<evidence type="ECO:0000313" key="3">
    <source>
        <dbReference type="Proteomes" id="UP000016924"/>
    </source>
</evidence>
<sequence length="169" mass="17717">MVAFSFLASLALIGSAVALPSSEPVSGKKRGCGEVNVVLAGLPPNHPLLIARGFPPAVVNAAIRSEAAGVIAAGYNFRVVLLGPEVDVTATLGKKLKGTDWSVAVTGNGLRSDNTVEGTRHFENILQLFRKKAPNAVLAFNRNATTTLEAVQRWAPLDSDCKDSPGKDL</sequence>
<protein>
    <submittedName>
        <fullName evidence="2">Uncharacterized protein</fullName>
    </submittedName>
</protein>
<dbReference type="GeneID" id="19901788"/>
<dbReference type="HOGENOM" id="CLU_102245_0_0_1"/>
<feature type="signal peptide" evidence="1">
    <location>
        <begin position="1"/>
        <end position="18"/>
    </location>
</feature>
<name>R7YTM3_CONA1</name>